<evidence type="ECO:0000313" key="1">
    <source>
        <dbReference type="EMBL" id="KKS13876.1"/>
    </source>
</evidence>
<evidence type="ECO:0008006" key="3">
    <source>
        <dbReference type="Google" id="ProtNLM"/>
    </source>
</evidence>
<dbReference type="EMBL" id="LCBN01000014">
    <property type="protein sequence ID" value="KKS13876.1"/>
    <property type="molecule type" value="Genomic_DNA"/>
</dbReference>
<proteinExistence type="predicted"/>
<accession>A0A0G0YW06</accession>
<evidence type="ECO:0000313" key="2">
    <source>
        <dbReference type="Proteomes" id="UP000034753"/>
    </source>
</evidence>
<organism evidence="1 2">
    <name type="scientific">Candidatus Daviesbacteria bacterium GW2011_GWB1_41_5</name>
    <dbReference type="NCBI Taxonomy" id="1618429"/>
    <lineage>
        <taxon>Bacteria</taxon>
        <taxon>Candidatus Daviesiibacteriota</taxon>
    </lineage>
</organism>
<reference evidence="1 2" key="1">
    <citation type="journal article" date="2015" name="Nature">
        <title>rRNA introns, odd ribosomes, and small enigmatic genomes across a large radiation of phyla.</title>
        <authorList>
            <person name="Brown C.T."/>
            <person name="Hug L.A."/>
            <person name="Thomas B.C."/>
            <person name="Sharon I."/>
            <person name="Castelle C.J."/>
            <person name="Singh A."/>
            <person name="Wilkins M.J."/>
            <person name="Williams K.H."/>
            <person name="Banfield J.F."/>
        </authorList>
    </citation>
    <scope>NUCLEOTIDE SEQUENCE [LARGE SCALE GENOMIC DNA]</scope>
</reference>
<dbReference type="AlphaFoldDB" id="A0A0G0YW06"/>
<gene>
    <name evidence="1" type="ORF">UU67_C0014G0010</name>
</gene>
<name>A0A0G0YW06_9BACT</name>
<sequence>MAILLANLGLILLAILLVFLLALAVSSYIRLSKKIESTQKILREEIRFSLQPMTDIPMGVEEIVELAIDVWKMEQRLLKVSGEITEVHRKGLENSIQRLKRYLEKFDVEVQDYTVQKYNDGLNFDILAREKDDSLEYPIIKETVEPTITCRGRIVKKAKVILASNQT</sequence>
<comment type="caution">
    <text evidence="1">The sequence shown here is derived from an EMBL/GenBank/DDBJ whole genome shotgun (WGS) entry which is preliminary data.</text>
</comment>
<protein>
    <recommendedName>
        <fullName evidence="3">Nucleotide exchange factor GrpE</fullName>
    </recommendedName>
</protein>
<dbReference type="Proteomes" id="UP000034753">
    <property type="component" value="Unassembled WGS sequence"/>
</dbReference>